<dbReference type="OrthoDB" id="9801424at2"/>
<dbReference type="GO" id="GO:0003824">
    <property type="term" value="F:catalytic activity"/>
    <property type="evidence" value="ECO:0007669"/>
    <property type="project" value="InterPro"/>
</dbReference>
<dbReference type="InterPro" id="IPR006638">
    <property type="entry name" value="Elp3/MiaA/NifB-like_rSAM"/>
</dbReference>
<dbReference type="InterPro" id="IPR007197">
    <property type="entry name" value="rSAM"/>
</dbReference>
<evidence type="ECO:0000313" key="10">
    <source>
        <dbReference type="EMBL" id="OSM01938.1"/>
    </source>
</evidence>
<evidence type="ECO:0000256" key="4">
    <source>
        <dbReference type="ARBA" id="ARBA00022691"/>
    </source>
</evidence>
<comment type="caution">
    <text evidence="10">The sequence shown here is derived from an EMBL/GenBank/DDBJ whole genome shotgun (WGS) entry which is preliminary data.</text>
</comment>
<evidence type="ECO:0000256" key="2">
    <source>
        <dbReference type="ARBA" id="ARBA00022603"/>
    </source>
</evidence>
<dbReference type="PROSITE" id="PS51332">
    <property type="entry name" value="B12_BINDING"/>
    <property type="match status" value="1"/>
</dbReference>
<evidence type="ECO:0000256" key="5">
    <source>
        <dbReference type="ARBA" id="ARBA00022723"/>
    </source>
</evidence>
<name>A0A1Y2K1Q3_9PROT</name>
<evidence type="ECO:0000256" key="1">
    <source>
        <dbReference type="ARBA" id="ARBA00001966"/>
    </source>
</evidence>
<feature type="domain" description="B12-binding" evidence="8">
    <location>
        <begin position="12"/>
        <end position="155"/>
    </location>
</feature>
<dbReference type="GO" id="GO:0031419">
    <property type="term" value="F:cobalamin binding"/>
    <property type="evidence" value="ECO:0007669"/>
    <property type="project" value="InterPro"/>
</dbReference>
<dbReference type="InterPro" id="IPR058240">
    <property type="entry name" value="rSAM_sf"/>
</dbReference>
<gene>
    <name evidence="10" type="ORF">MAIT1_02004</name>
</gene>
<keyword evidence="6" id="KW-0408">Iron</keyword>
<dbReference type="InterPro" id="IPR051198">
    <property type="entry name" value="BchE-like"/>
</dbReference>
<accession>A0A1Y2K1Q3</accession>
<dbReference type="SUPFAM" id="SSF102114">
    <property type="entry name" value="Radical SAM enzymes"/>
    <property type="match status" value="1"/>
</dbReference>
<dbReference type="SMART" id="SM00729">
    <property type="entry name" value="Elp3"/>
    <property type="match status" value="1"/>
</dbReference>
<keyword evidence="3" id="KW-0808">Transferase</keyword>
<dbReference type="RefSeq" id="WP_085444442.1">
    <property type="nucleotide sequence ID" value="NZ_LVJN01000020.1"/>
</dbReference>
<dbReference type="Gene3D" id="3.40.50.280">
    <property type="entry name" value="Cobalamin-binding domain"/>
    <property type="match status" value="1"/>
</dbReference>
<comment type="cofactor">
    <cofactor evidence="1">
        <name>[4Fe-4S] cluster</name>
        <dbReference type="ChEBI" id="CHEBI:49883"/>
    </cofactor>
</comment>
<dbReference type="Pfam" id="PF02310">
    <property type="entry name" value="B12-binding"/>
    <property type="match status" value="1"/>
</dbReference>
<dbReference type="Gene3D" id="3.80.30.20">
    <property type="entry name" value="tm_1862 like domain"/>
    <property type="match status" value="1"/>
</dbReference>
<dbReference type="PROSITE" id="PS51918">
    <property type="entry name" value="RADICAL_SAM"/>
    <property type="match status" value="1"/>
</dbReference>
<evidence type="ECO:0000259" key="8">
    <source>
        <dbReference type="PROSITE" id="PS51332"/>
    </source>
</evidence>
<protein>
    <submittedName>
        <fullName evidence="10">Putative radical SAM protein</fullName>
    </submittedName>
</protein>
<reference evidence="10 11" key="1">
    <citation type="journal article" date="2016" name="BMC Genomics">
        <title>Combined genomic and structural analyses of a cultured magnetotactic bacterium reveals its niche adaptation to a dynamic environment.</title>
        <authorList>
            <person name="Araujo A.C."/>
            <person name="Morillo V."/>
            <person name="Cypriano J."/>
            <person name="Teixeira L.C."/>
            <person name="Leao P."/>
            <person name="Lyra S."/>
            <person name="Almeida L.G."/>
            <person name="Bazylinski D.A."/>
            <person name="Vasconcellos A.T."/>
            <person name="Abreu F."/>
            <person name="Lins U."/>
        </authorList>
    </citation>
    <scope>NUCLEOTIDE SEQUENCE [LARGE SCALE GENOMIC DNA]</scope>
    <source>
        <strain evidence="10 11">IT-1</strain>
    </source>
</reference>
<dbReference type="Proteomes" id="UP000194003">
    <property type="component" value="Unassembled WGS sequence"/>
</dbReference>
<keyword evidence="11" id="KW-1185">Reference proteome</keyword>
<dbReference type="GO" id="GO:0046872">
    <property type="term" value="F:metal ion binding"/>
    <property type="evidence" value="ECO:0007669"/>
    <property type="project" value="UniProtKB-KW"/>
</dbReference>
<dbReference type="GO" id="GO:0051539">
    <property type="term" value="F:4 iron, 4 sulfur cluster binding"/>
    <property type="evidence" value="ECO:0007669"/>
    <property type="project" value="UniProtKB-KW"/>
</dbReference>
<dbReference type="SFLD" id="SFLDG01123">
    <property type="entry name" value="methyltransferase_(Class_B)"/>
    <property type="match status" value="1"/>
</dbReference>
<evidence type="ECO:0000259" key="9">
    <source>
        <dbReference type="PROSITE" id="PS51918"/>
    </source>
</evidence>
<dbReference type="PANTHER" id="PTHR43409:SF7">
    <property type="entry name" value="BLL1977 PROTEIN"/>
    <property type="match status" value="1"/>
</dbReference>
<dbReference type="CDD" id="cd01335">
    <property type="entry name" value="Radical_SAM"/>
    <property type="match status" value="1"/>
</dbReference>
<dbReference type="InterPro" id="IPR023404">
    <property type="entry name" value="rSAM_horseshoe"/>
</dbReference>
<keyword evidence="7" id="KW-0411">Iron-sulfur</keyword>
<dbReference type="STRING" id="1434232.MAIT1_02004"/>
<evidence type="ECO:0000256" key="3">
    <source>
        <dbReference type="ARBA" id="ARBA00022679"/>
    </source>
</evidence>
<keyword evidence="2" id="KW-0489">Methyltransferase</keyword>
<proteinExistence type="predicted"/>
<sequence length="489" mass="55099">MNGLYLVTANSKKKLYAGTANTLAAIAPNIPLGILEAYMSAQGVPTVMIDAEAEGLSNAELANRLQQAQPDLVCVLATGANPSASTMTMVGVIDLFEQMRRVGVAAGAACVWGGHPTVLPERTLRETGADFVILGEGFDALSQLYAWRTQGGDKRQIPGLAYFENARFVQQAPPPLAALDDLPRINWDKMNPARYRAHNWHCFGEEIDQRSPYAIIWTNQGCPYPCDFCSVNNVFGQRKFRFRSMENVVAEIDDLVQNHGVRRLKILDELFAIKHPRIDQFCDLLEERGYDLDMWCFARIDSVTPQMLKRLKRVGVNWIAYGFESFDESIVASTNKRVSAQAQETIDMTREAGIHICADVIVGLWEDSVQSVRRTRDFLFKNQFEWVNVYPAFAYPGTPMYDAYLRDGVISTPTSWDAYGLYSDACEPAPTKHLSPAQVLALRDELFNDYFRSPEILRMLENTFGVKTRRHVEQMMQISLPRKLLQDDA</sequence>
<dbReference type="EMBL" id="LVJN01000020">
    <property type="protein sequence ID" value="OSM01938.1"/>
    <property type="molecule type" value="Genomic_DNA"/>
</dbReference>
<dbReference type="SFLD" id="SFLDS00029">
    <property type="entry name" value="Radical_SAM"/>
    <property type="match status" value="1"/>
</dbReference>
<keyword evidence="4" id="KW-0949">S-adenosyl-L-methionine</keyword>
<organism evidence="10 11">
    <name type="scientific">Magnetofaba australis IT-1</name>
    <dbReference type="NCBI Taxonomy" id="1434232"/>
    <lineage>
        <taxon>Bacteria</taxon>
        <taxon>Pseudomonadati</taxon>
        <taxon>Pseudomonadota</taxon>
        <taxon>Magnetococcia</taxon>
        <taxon>Magnetococcales</taxon>
        <taxon>Magnetococcaceae</taxon>
        <taxon>Magnetofaba</taxon>
    </lineage>
</organism>
<dbReference type="InterPro" id="IPR034466">
    <property type="entry name" value="Methyltransferase_Class_B"/>
</dbReference>
<evidence type="ECO:0000256" key="6">
    <source>
        <dbReference type="ARBA" id="ARBA00023004"/>
    </source>
</evidence>
<dbReference type="Pfam" id="PF04055">
    <property type="entry name" value="Radical_SAM"/>
    <property type="match status" value="1"/>
</dbReference>
<dbReference type="AlphaFoldDB" id="A0A1Y2K1Q3"/>
<dbReference type="SFLD" id="SFLDG01082">
    <property type="entry name" value="B12-binding_domain_containing"/>
    <property type="match status" value="1"/>
</dbReference>
<evidence type="ECO:0000256" key="7">
    <source>
        <dbReference type="ARBA" id="ARBA00023014"/>
    </source>
</evidence>
<evidence type="ECO:0000313" key="11">
    <source>
        <dbReference type="Proteomes" id="UP000194003"/>
    </source>
</evidence>
<feature type="domain" description="Radical SAM core" evidence="9">
    <location>
        <begin position="207"/>
        <end position="432"/>
    </location>
</feature>
<dbReference type="PANTHER" id="PTHR43409">
    <property type="entry name" value="ANAEROBIC MAGNESIUM-PROTOPORPHYRIN IX MONOMETHYL ESTER CYCLASE-RELATED"/>
    <property type="match status" value="1"/>
</dbReference>
<keyword evidence="5" id="KW-0479">Metal-binding</keyword>
<dbReference type="InterPro" id="IPR006158">
    <property type="entry name" value="Cobalamin-bd"/>
</dbReference>